<gene>
    <name evidence="1" type="ORF">MEBOL_007331</name>
</gene>
<sequence>MRPAEIELWARSIIERVQKKQPVEDARVELKSEWLDKFHQIARRVAGHANAARGEPILWLIGLKEGVGVVGVDLVEFASWWRQVSTHFDPPAPTPYELGIPVADEGKTVVAILFETERAPFVVQNPHFNQSRGEIRCEVPWREGTSVRTATRADLLKILVPQQKLPRLEVLWGELSACVDTNWDADRVTWRLEAHVFIEGFEERVAIPRHRCAVSIELNQCQRMPLRNLGLRIDESEEKAGAVVTGNVAHFAMPGVLVVEAVQAQDVKEAEGMGWLGLESARVDLLIRPVGADVHASVQVDMRRTHSQNGGVFWRFGERIHRVDEYEEWVSHIEHVLVYGEGGNTCQIKDSDRKWAARAVREGRLAWMKGVPSMLTLP</sequence>
<reference evidence="1 2" key="1">
    <citation type="submission" date="2017-06" db="EMBL/GenBank/DDBJ databases">
        <authorList>
            <person name="Kim H.J."/>
            <person name="Triplett B.A."/>
        </authorList>
    </citation>
    <scope>NUCLEOTIDE SEQUENCE [LARGE SCALE GENOMIC DNA]</scope>
    <source>
        <strain evidence="1 2">DSM 14713</strain>
    </source>
</reference>
<protein>
    <submittedName>
        <fullName evidence="1">Uncharacterized protein</fullName>
    </submittedName>
</protein>
<organism evidence="1 2">
    <name type="scientific">Melittangium boletus DSM 14713</name>
    <dbReference type="NCBI Taxonomy" id="1294270"/>
    <lineage>
        <taxon>Bacteria</taxon>
        <taxon>Pseudomonadati</taxon>
        <taxon>Myxococcota</taxon>
        <taxon>Myxococcia</taxon>
        <taxon>Myxococcales</taxon>
        <taxon>Cystobacterineae</taxon>
        <taxon>Archangiaceae</taxon>
        <taxon>Melittangium</taxon>
    </lineage>
</organism>
<evidence type="ECO:0000313" key="1">
    <source>
        <dbReference type="EMBL" id="ATB33833.1"/>
    </source>
</evidence>
<keyword evidence="2" id="KW-1185">Reference proteome</keyword>
<dbReference type="KEGG" id="mbd:MEBOL_007331"/>
<dbReference type="EMBL" id="CP022163">
    <property type="protein sequence ID" value="ATB33833.1"/>
    <property type="molecule type" value="Genomic_DNA"/>
</dbReference>
<proteinExistence type="predicted"/>
<name>A0A250IRF6_9BACT</name>
<evidence type="ECO:0000313" key="2">
    <source>
        <dbReference type="Proteomes" id="UP000217289"/>
    </source>
</evidence>
<accession>A0A250IRF6</accession>
<dbReference type="AlphaFoldDB" id="A0A250IRF6"/>
<dbReference type="Proteomes" id="UP000217289">
    <property type="component" value="Chromosome"/>
</dbReference>